<name>A0A2S9YM26_9BACT</name>
<feature type="region of interest" description="Disordered" evidence="1">
    <location>
        <begin position="56"/>
        <end position="114"/>
    </location>
</feature>
<dbReference type="Proteomes" id="UP000238823">
    <property type="component" value="Unassembled WGS sequence"/>
</dbReference>
<dbReference type="AlphaFoldDB" id="A0A2S9YM26"/>
<evidence type="ECO:0000313" key="3">
    <source>
        <dbReference type="Proteomes" id="UP000238823"/>
    </source>
</evidence>
<comment type="caution">
    <text evidence="2">The sequence shown here is derived from an EMBL/GenBank/DDBJ whole genome shotgun (WGS) entry which is preliminary data.</text>
</comment>
<protein>
    <submittedName>
        <fullName evidence="2">Uncharacterized protein</fullName>
    </submittedName>
</protein>
<reference evidence="2 3" key="1">
    <citation type="submission" date="2018-03" db="EMBL/GenBank/DDBJ databases">
        <title>Draft Genome Sequences of the Obligatory Marine Myxobacteria Enhygromyxa salina SWB007.</title>
        <authorList>
            <person name="Poehlein A."/>
            <person name="Moghaddam J.A."/>
            <person name="Harms H."/>
            <person name="Alanjari M."/>
            <person name="Koenig G.M."/>
            <person name="Daniel R."/>
            <person name="Schaeberle T.F."/>
        </authorList>
    </citation>
    <scope>NUCLEOTIDE SEQUENCE [LARGE SCALE GENOMIC DNA]</scope>
    <source>
        <strain evidence="2 3">SWB007</strain>
    </source>
</reference>
<dbReference type="EMBL" id="PVNL01000083">
    <property type="protein sequence ID" value="PRQ06128.1"/>
    <property type="molecule type" value="Genomic_DNA"/>
</dbReference>
<organism evidence="2 3">
    <name type="scientific">Enhygromyxa salina</name>
    <dbReference type="NCBI Taxonomy" id="215803"/>
    <lineage>
        <taxon>Bacteria</taxon>
        <taxon>Pseudomonadati</taxon>
        <taxon>Myxococcota</taxon>
        <taxon>Polyangia</taxon>
        <taxon>Nannocystales</taxon>
        <taxon>Nannocystaceae</taxon>
        <taxon>Enhygromyxa</taxon>
    </lineage>
</organism>
<accession>A0A2S9YM26</accession>
<sequence length="186" mass="19406">MCHAGLIGALDRAGVVKMARAPSARYGRPMPTRRASLPLLCGLVLLAGFACDEATSDPAATRQPSPPPITEPAAVEPEPAPEPPVEIAEPTPPAEPEGGPRCDQRELVSKPGGEPRRVCIDYTGHKGAIEPRCFEGIELSDGPCPGEAVIATCTLAATGVAMNYYEGANAARAKRDCEMIDGTFAD</sequence>
<feature type="compositionally biased region" description="Pro residues" evidence="1">
    <location>
        <begin position="78"/>
        <end position="95"/>
    </location>
</feature>
<proteinExistence type="predicted"/>
<gene>
    <name evidence="2" type="ORF">ENSA7_41620</name>
</gene>
<feature type="compositionally biased region" description="Basic and acidic residues" evidence="1">
    <location>
        <begin position="98"/>
        <end position="114"/>
    </location>
</feature>
<evidence type="ECO:0000256" key="1">
    <source>
        <dbReference type="SAM" id="MobiDB-lite"/>
    </source>
</evidence>
<evidence type="ECO:0000313" key="2">
    <source>
        <dbReference type="EMBL" id="PRQ06128.1"/>
    </source>
</evidence>